<keyword evidence="2" id="KW-0413">Isomerase</keyword>
<evidence type="ECO:0000256" key="3">
    <source>
        <dbReference type="PIRSR" id="PIRSR016184-1"/>
    </source>
</evidence>
<dbReference type="AlphaFoldDB" id="A0A1M5CQ69"/>
<sequence>MNVQRLAAFSEAGAGGNPAGVLLLDTLPPEADMQRVAAEVGYSETVFSAPDGEAWRTRYFAPEAEVSFCGHATIALGAALGEAHGAGEYRLSLNDGDISVTASATGEIALVSPPTSYEDATDKMVQEALALFGWDRSVLSDTYRPAIAFAGEAKFLALPLARHEDLRSMAYDQAEGAAFMRANGFITLPLFWFERADLMHARNPFAGHGVYEDPATGASASAVAGYLRDAYGVTQPYEVLQGVDMGVPSRLHVAAQSGKGAAIRVAGRTRPITG</sequence>
<gene>
    <name evidence="4" type="ORF">SAMN05444273_107228</name>
</gene>
<accession>A0A1M5CQ69</accession>
<dbReference type="InterPro" id="IPR003719">
    <property type="entry name" value="Phenazine_PhzF-like"/>
</dbReference>
<dbReference type="STRING" id="1486859.SAMN05444273_107228"/>
<name>A0A1M5CQ69_9RHOB</name>
<dbReference type="GO" id="GO:0016853">
    <property type="term" value="F:isomerase activity"/>
    <property type="evidence" value="ECO:0007669"/>
    <property type="project" value="UniProtKB-KW"/>
</dbReference>
<dbReference type="PANTHER" id="PTHR13774:SF39">
    <property type="entry name" value="BIOSYNTHESIS PROTEIN, PUTATIVE-RELATED"/>
    <property type="match status" value="1"/>
</dbReference>
<comment type="similarity">
    <text evidence="1">Belongs to the PhzF family.</text>
</comment>
<keyword evidence="5" id="KW-1185">Reference proteome</keyword>
<dbReference type="GO" id="GO:0005737">
    <property type="term" value="C:cytoplasm"/>
    <property type="evidence" value="ECO:0007669"/>
    <property type="project" value="TreeGrafter"/>
</dbReference>
<feature type="active site" evidence="3">
    <location>
        <position position="44"/>
    </location>
</feature>
<evidence type="ECO:0000313" key="4">
    <source>
        <dbReference type="EMBL" id="SHF56868.1"/>
    </source>
</evidence>
<dbReference type="Gene3D" id="3.10.310.10">
    <property type="entry name" value="Diaminopimelate Epimerase, Chain A, domain 1"/>
    <property type="match status" value="2"/>
</dbReference>
<evidence type="ECO:0000313" key="5">
    <source>
        <dbReference type="Proteomes" id="UP000184144"/>
    </source>
</evidence>
<dbReference type="Pfam" id="PF02567">
    <property type="entry name" value="PhzC-PhzF"/>
    <property type="match status" value="1"/>
</dbReference>
<dbReference type="NCBIfam" id="TIGR00654">
    <property type="entry name" value="PhzF_family"/>
    <property type="match status" value="1"/>
</dbReference>
<dbReference type="EMBL" id="FQUV01000007">
    <property type="protein sequence ID" value="SHF56868.1"/>
    <property type="molecule type" value="Genomic_DNA"/>
</dbReference>
<dbReference type="SUPFAM" id="SSF54506">
    <property type="entry name" value="Diaminopimelate epimerase-like"/>
    <property type="match status" value="1"/>
</dbReference>
<dbReference type="PIRSF" id="PIRSF016184">
    <property type="entry name" value="PhzC_PhzF"/>
    <property type="match status" value="1"/>
</dbReference>
<proteinExistence type="inferred from homology"/>
<organism evidence="4 5">
    <name type="scientific">Litoreibacter ascidiaceicola</name>
    <dbReference type="NCBI Taxonomy" id="1486859"/>
    <lineage>
        <taxon>Bacteria</taxon>
        <taxon>Pseudomonadati</taxon>
        <taxon>Pseudomonadota</taxon>
        <taxon>Alphaproteobacteria</taxon>
        <taxon>Rhodobacterales</taxon>
        <taxon>Roseobacteraceae</taxon>
        <taxon>Litoreibacter</taxon>
    </lineage>
</organism>
<evidence type="ECO:0000256" key="2">
    <source>
        <dbReference type="ARBA" id="ARBA00023235"/>
    </source>
</evidence>
<dbReference type="RefSeq" id="WP_073145452.1">
    <property type="nucleotide sequence ID" value="NZ_FQUV01000007.1"/>
</dbReference>
<dbReference type="PANTHER" id="PTHR13774">
    <property type="entry name" value="PHENAZINE BIOSYNTHESIS PROTEIN"/>
    <property type="match status" value="1"/>
</dbReference>
<reference evidence="5" key="1">
    <citation type="submission" date="2016-11" db="EMBL/GenBank/DDBJ databases">
        <authorList>
            <person name="Varghese N."/>
            <person name="Submissions S."/>
        </authorList>
    </citation>
    <scope>NUCLEOTIDE SEQUENCE [LARGE SCALE GENOMIC DNA]</scope>
    <source>
        <strain evidence="5">DSM 100566</strain>
    </source>
</reference>
<evidence type="ECO:0000256" key="1">
    <source>
        <dbReference type="ARBA" id="ARBA00008270"/>
    </source>
</evidence>
<dbReference type="OrthoDB" id="9788221at2"/>
<dbReference type="Proteomes" id="UP000184144">
    <property type="component" value="Unassembled WGS sequence"/>
</dbReference>
<protein>
    <submittedName>
        <fullName evidence="4">Phenazine biosynthesis protein PhzF family</fullName>
    </submittedName>
</protein>